<feature type="coiled-coil region" evidence="8">
    <location>
        <begin position="704"/>
        <end position="733"/>
    </location>
</feature>
<evidence type="ECO:0000256" key="2">
    <source>
        <dbReference type="ARBA" id="ARBA00004186"/>
    </source>
</evidence>
<dbReference type="InterPro" id="IPR027329">
    <property type="entry name" value="TPX2_C"/>
</dbReference>
<name>A0A835R3M8_VANPL</name>
<dbReference type="GO" id="GO:0030295">
    <property type="term" value="F:protein kinase activator activity"/>
    <property type="evidence" value="ECO:0007669"/>
    <property type="project" value="TreeGrafter"/>
</dbReference>
<organism evidence="12 13">
    <name type="scientific">Vanilla planifolia</name>
    <name type="common">Vanilla</name>
    <dbReference type="NCBI Taxonomy" id="51239"/>
    <lineage>
        <taxon>Eukaryota</taxon>
        <taxon>Viridiplantae</taxon>
        <taxon>Streptophyta</taxon>
        <taxon>Embryophyta</taxon>
        <taxon>Tracheophyta</taxon>
        <taxon>Spermatophyta</taxon>
        <taxon>Magnoliopsida</taxon>
        <taxon>Liliopsida</taxon>
        <taxon>Asparagales</taxon>
        <taxon>Orchidaceae</taxon>
        <taxon>Vanilloideae</taxon>
        <taxon>Vanilleae</taxon>
        <taxon>Vanilla</taxon>
    </lineage>
</organism>
<protein>
    <recommendedName>
        <fullName evidence="14">Targeting protein for Xklp2</fullName>
    </recommendedName>
</protein>
<dbReference type="PANTHER" id="PTHR14326:SF44">
    <property type="entry name" value="TARGETING PROTEIN FOR XKLP2"/>
    <property type="match status" value="1"/>
</dbReference>
<feature type="region of interest" description="Disordered" evidence="9">
    <location>
        <begin position="543"/>
        <end position="562"/>
    </location>
</feature>
<dbReference type="PANTHER" id="PTHR14326">
    <property type="entry name" value="TARGETING PROTEIN FOR XKLP2"/>
    <property type="match status" value="1"/>
</dbReference>
<feature type="compositionally biased region" description="Basic and acidic residues" evidence="9">
    <location>
        <begin position="543"/>
        <end position="556"/>
    </location>
</feature>
<feature type="region of interest" description="Disordered" evidence="9">
    <location>
        <begin position="737"/>
        <end position="785"/>
    </location>
</feature>
<keyword evidence="5" id="KW-0493">Microtubule</keyword>
<dbReference type="GO" id="GO:0008017">
    <property type="term" value="F:microtubule binding"/>
    <property type="evidence" value="ECO:0007669"/>
    <property type="project" value="TreeGrafter"/>
</dbReference>
<evidence type="ECO:0000259" key="10">
    <source>
        <dbReference type="Pfam" id="PF06886"/>
    </source>
</evidence>
<sequence length="785" mass="89650">MADMANLQFDDNYEFSAPRFFDFLTKETEEQISKAERWFESSLSDPPSPFMPKIRVERLVQMDCSCEFGEVENAQKPEVVEMHLHKVEPELRAKDGLCDGEKQMVVVMEIADGKGSFGFASDAKPLASNGVSRVEKSSSTESLLKSDSTTFAFPVLDQAAATEAAATAVKASTEILTPKVGRVPMKETAAPTNLNNQTAKKISTSIKKFSSAVKPASTTPARPTQNMKPEKGAINSRSMGAKMPKNTDISQENQAIKRQKLDEGRFRQIHNVKIPVLLHKSKPFLSGSNDLLSSEVKICHEQRKELATYISTAEMIEKFQSKTREIDLPHNNSFSQVGVTSMVQRKPKLMLTRPREPTLETAHRARAVRIKSSAELEEEMLAKMPRFKARPLNKKILEAPSLPAPQRSVPQPPDIQEFHLKTMERANQHVRSNADVCLDNSYLNQIKPLKLTEPRPPVLETALRARPIKIKSSQELELEELEKIPKFKARPLNKKILESKGDLGLFCQSKPQVTTPREFHFATNDRLGPPPAMVDLFDKLSLHSESSRHSQQDHPRITKPSPFHLHTEERGAEKEKLLTLQILQKQLEEEAARIPKANPYPYTTDYPVMPPKPQPKQCTKPEVFQLESLTRHEEVLQKMKEDRTRMEMEEAEKRIFKAQPILKEDPLPLPDRERKPLTEVQEFVLQVDHRAAERSEFDQKVKEKELAGKRYREEQENAKMIEEEKEVKQMRRTMVPHARPVPKFDNPFHPQKSTKEKTKPKSPELHVKQRERNNNTLHSGKIYMR</sequence>
<keyword evidence="6" id="KW-0206">Cytoskeleton</keyword>
<dbReference type="GO" id="GO:0090307">
    <property type="term" value="P:mitotic spindle assembly"/>
    <property type="evidence" value="ECO:0007669"/>
    <property type="project" value="TreeGrafter"/>
</dbReference>
<keyword evidence="7" id="KW-0539">Nucleus</keyword>
<feature type="domain" description="TPX2 central" evidence="11">
    <location>
        <begin position="449"/>
        <end position="527"/>
    </location>
</feature>
<evidence type="ECO:0000313" key="13">
    <source>
        <dbReference type="Proteomes" id="UP000636800"/>
    </source>
</evidence>
<keyword evidence="8" id="KW-0175">Coiled coil</keyword>
<proteinExistence type="inferred from homology"/>
<evidence type="ECO:0008006" key="14">
    <source>
        <dbReference type="Google" id="ProtNLM"/>
    </source>
</evidence>
<evidence type="ECO:0000256" key="6">
    <source>
        <dbReference type="ARBA" id="ARBA00023212"/>
    </source>
</evidence>
<comment type="caution">
    <text evidence="12">The sequence shown here is derived from an EMBL/GenBank/DDBJ whole genome shotgun (WGS) entry which is preliminary data.</text>
</comment>
<dbReference type="Pfam" id="PF12214">
    <property type="entry name" value="TPX2_importin"/>
    <property type="match status" value="2"/>
</dbReference>
<keyword evidence="13" id="KW-1185">Reference proteome</keyword>
<dbReference type="GO" id="GO:0060236">
    <property type="term" value="P:regulation of mitotic spindle organization"/>
    <property type="evidence" value="ECO:0007669"/>
    <property type="project" value="InterPro"/>
</dbReference>
<comment type="subcellular location">
    <subcellularLocation>
        <location evidence="2">Cytoplasm</location>
        <location evidence="2">Cytoskeleton</location>
        <location evidence="2">Spindle</location>
    </subcellularLocation>
    <subcellularLocation>
        <location evidence="1">Nucleus</location>
    </subcellularLocation>
</comment>
<evidence type="ECO:0000256" key="4">
    <source>
        <dbReference type="ARBA" id="ARBA00022490"/>
    </source>
</evidence>
<dbReference type="GO" id="GO:0005880">
    <property type="term" value="C:nuclear microtubule"/>
    <property type="evidence" value="ECO:0007669"/>
    <property type="project" value="TreeGrafter"/>
</dbReference>
<evidence type="ECO:0000256" key="7">
    <source>
        <dbReference type="ARBA" id="ARBA00023242"/>
    </source>
</evidence>
<comment type="similarity">
    <text evidence="3">Belongs to the TPX2 family.</text>
</comment>
<evidence type="ECO:0000256" key="8">
    <source>
        <dbReference type="SAM" id="Coils"/>
    </source>
</evidence>
<accession>A0A835R3M8</accession>
<dbReference type="GO" id="GO:0005819">
    <property type="term" value="C:spindle"/>
    <property type="evidence" value="ECO:0007669"/>
    <property type="project" value="UniProtKB-SubCell"/>
</dbReference>
<feature type="domain" description="TPX2 central" evidence="11">
    <location>
        <begin position="350"/>
        <end position="432"/>
    </location>
</feature>
<reference evidence="12 13" key="1">
    <citation type="journal article" date="2020" name="Nat. Food">
        <title>A phased Vanilla planifolia genome enables genetic improvement of flavour and production.</title>
        <authorList>
            <person name="Hasing T."/>
            <person name="Tang H."/>
            <person name="Brym M."/>
            <person name="Khazi F."/>
            <person name="Huang T."/>
            <person name="Chambers A.H."/>
        </authorList>
    </citation>
    <scope>NUCLEOTIDE SEQUENCE [LARGE SCALE GENOMIC DNA]</scope>
    <source>
        <tissue evidence="12">Leaf</tissue>
    </source>
</reference>
<dbReference type="Proteomes" id="UP000636800">
    <property type="component" value="Chromosome 5"/>
</dbReference>
<feature type="compositionally biased region" description="Basic and acidic residues" evidence="9">
    <location>
        <begin position="753"/>
        <end position="773"/>
    </location>
</feature>
<evidence type="ECO:0000256" key="1">
    <source>
        <dbReference type="ARBA" id="ARBA00004123"/>
    </source>
</evidence>
<evidence type="ECO:0000256" key="9">
    <source>
        <dbReference type="SAM" id="MobiDB-lite"/>
    </source>
</evidence>
<evidence type="ECO:0000259" key="11">
    <source>
        <dbReference type="Pfam" id="PF12214"/>
    </source>
</evidence>
<feature type="domain" description="TPX2 C-terminal" evidence="10">
    <location>
        <begin position="683"/>
        <end position="759"/>
    </location>
</feature>
<evidence type="ECO:0000256" key="5">
    <source>
        <dbReference type="ARBA" id="ARBA00022701"/>
    </source>
</evidence>
<feature type="region of interest" description="Disordered" evidence="9">
    <location>
        <begin position="210"/>
        <end position="251"/>
    </location>
</feature>
<dbReference type="InterPro" id="IPR027330">
    <property type="entry name" value="TPX2_central_dom"/>
</dbReference>
<dbReference type="InterPro" id="IPR009675">
    <property type="entry name" value="TPX2_fam"/>
</dbReference>
<dbReference type="AlphaFoldDB" id="A0A835R3M8"/>
<evidence type="ECO:0000256" key="3">
    <source>
        <dbReference type="ARBA" id="ARBA00005885"/>
    </source>
</evidence>
<gene>
    <name evidence="12" type="ORF">HPP92_012417</name>
</gene>
<dbReference type="Pfam" id="PF06886">
    <property type="entry name" value="TPX2"/>
    <property type="match status" value="1"/>
</dbReference>
<dbReference type="OrthoDB" id="773543at2759"/>
<keyword evidence="4" id="KW-0963">Cytoplasm</keyword>
<feature type="compositionally biased region" description="Polar residues" evidence="9">
    <location>
        <begin position="216"/>
        <end position="227"/>
    </location>
</feature>
<dbReference type="EMBL" id="JADCNL010000005">
    <property type="protein sequence ID" value="KAG0481559.1"/>
    <property type="molecule type" value="Genomic_DNA"/>
</dbReference>
<evidence type="ECO:0000313" key="12">
    <source>
        <dbReference type="EMBL" id="KAG0481559.1"/>
    </source>
</evidence>